<accession>A0ABQ5RAF4</accession>
<dbReference type="Proteomes" id="UP001144280">
    <property type="component" value="Unassembled WGS sequence"/>
</dbReference>
<proteinExistence type="predicted"/>
<evidence type="ECO:0000313" key="3">
    <source>
        <dbReference type="Proteomes" id="UP001144280"/>
    </source>
</evidence>
<organism evidence="2 3">
    <name type="scientific">Phytohabitans aurantiacus</name>
    <dbReference type="NCBI Taxonomy" id="3016789"/>
    <lineage>
        <taxon>Bacteria</taxon>
        <taxon>Bacillati</taxon>
        <taxon>Actinomycetota</taxon>
        <taxon>Actinomycetes</taxon>
        <taxon>Micromonosporales</taxon>
        <taxon>Micromonosporaceae</taxon>
    </lineage>
</organism>
<comment type="caution">
    <text evidence="2">The sequence shown here is derived from an EMBL/GenBank/DDBJ whole genome shotgun (WGS) entry which is preliminary data.</text>
</comment>
<evidence type="ECO:0000313" key="2">
    <source>
        <dbReference type="EMBL" id="GLI03645.1"/>
    </source>
</evidence>
<feature type="region of interest" description="Disordered" evidence="1">
    <location>
        <begin position="1"/>
        <end position="20"/>
    </location>
</feature>
<protein>
    <submittedName>
        <fullName evidence="2">Uncharacterized protein</fullName>
    </submittedName>
</protein>
<gene>
    <name evidence="2" type="ORF">Pa4123_89230</name>
</gene>
<dbReference type="EMBL" id="BSDI01000093">
    <property type="protein sequence ID" value="GLI03645.1"/>
    <property type="molecule type" value="Genomic_DNA"/>
</dbReference>
<sequence>MDARSPATRPRTQIAADEARGTAGVADDVAHVLGKQPQCATLCDVWTLSSRGSASRTTSAEQRKPPMTNRVLSDVANTLRSDSAPEILTAQVNWSCPVSANLSASHRDGHGSAYETVVNEHRAVSSGAVPGYVSRQRRPVGWDQQG</sequence>
<feature type="region of interest" description="Disordered" evidence="1">
    <location>
        <begin position="125"/>
        <end position="146"/>
    </location>
</feature>
<keyword evidence="3" id="KW-1185">Reference proteome</keyword>
<reference evidence="2" key="1">
    <citation type="submission" date="2022-12" db="EMBL/GenBank/DDBJ databases">
        <title>New Phytohabitans aurantiacus sp. RD004123 nov., an actinomycete isolated from soil.</title>
        <authorList>
            <person name="Triningsih D.W."/>
            <person name="Harunari E."/>
            <person name="Igarashi Y."/>
        </authorList>
    </citation>
    <scope>NUCLEOTIDE SEQUENCE</scope>
    <source>
        <strain evidence="2">RD004123</strain>
    </source>
</reference>
<name>A0ABQ5RAF4_9ACTN</name>
<evidence type="ECO:0000256" key="1">
    <source>
        <dbReference type="SAM" id="MobiDB-lite"/>
    </source>
</evidence>